<dbReference type="Proteomes" id="UP000772181">
    <property type="component" value="Unassembled WGS sequence"/>
</dbReference>
<reference evidence="1" key="1">
    <citation type="submission" date="2020-07" db="EMBL/GenBank/DDBJ databases">
        <title>Huge and variable diversity of episymbiotic CPR bacteria and DPANN archaea in groundwater ecosystems.</title>
        <authorList>
            <person name="He C.Y."/>
            <person name="Keren R."/>
            <person name="Whittaker M."/>
            <person name="Farag I.F."/>
            <person name="Doudna J."/>
            <person name="Cate J.H.D."/>
            <person name="Banfield J.F."/>
        </authorList>
    </citation>
    <scope>NUCLEOTIDE SEQUENCE</scope>
    <source>
        <strain evidence="1">NC_groundwater_1482_Ag_S-0.65um_47_24</strain>
    </source>
</reference>
<name>A0A933GP28_UNCTE</name>
<sequence length="147" mass="15841">MTHEDAGKYATKHPPGTTLKEQIAKAIREKSSGGTLACGMAEKISQELDVEISEVGITADLLEMKIKKCQLGLFGWGEKPNHGKDIQPADSVSVEMKSALEEVAENGLVTCAALWAIAERLGVKREEVSAACDTLKLKIRECQLGAF</sequence>
<protein>
    <submittedName>
        <fullName evidence="1">Uncharacterized protein</fullName>
    </submittedName>
</protein>
<evidence type="ECO:0000313" key="1">
    <source>
        <dbReference type="EMBL" id="MBI4596269.1"/>
    </source>
</evidence>
<proteinExistence type="predicted"/>
<dbReference type="AlphaFoldDB" id="A0A933GP28"/>
<gene>
    <name evidence="1" type="ORF">HY730_07845</name>
</gene>
<evidence type="ECO:0000313" key="2">
    <source>
        <dbReference type="Proteomes" id="UP000772181"/>
    </source>
</evidence>
<comment type="caution">
    <text evidence="1">The sequence shown here is derived from an EMBL/GenBank/DDBJ whole genome shotgun (WGS) entry which is preliminary data.</text>
</comment>
<organism evidence="1 2">
    <name type="scientific">Tectimicrobiota bacterium</name>
    <dbReference type="NCBI Taxonomy" id="2528274"/>
    <lineage>
        <taxon>Bacteria</taxon>
        <taxon>Pseudomonadati</taxon>
        <taxon>Nitrospinota/Tectimicrobiota group</taxon>
        <taxon>Candidatus Tectimicrobiota</taxon>
    </lineage>
</organism>
<dbReference type="EMBL" id="JACQWF010000344">
    <property type="protein sequence ID" value="MBI4596269.1"/>
    <property type="molecule type" value="Genomic_DNA"/>
</dbReference>
<accession>A0A933GP28</accession>